<evidence type="ECO:0000313" key="1">
    <source>
        <dbReference type="EMBL" id="OGE79224.1"/>
    </source>
</evidence>
<dbReference type="AlphaFoldDB" id="A0A1F5NNX2"/>
<proteinExistence type="predicted"/>
<organism evidence="1 2">
    <name type="scientific">Candidatus Doudnabacteria bacterium RIFCSPHIGHO2_01_FULL_46_14</name>
    <dbReference type="NCBI Taxonomy" id="1817824"/>
    <lineage>
        <taxon>Bacteria</taxon>
        <taxon>Candidatus Doudnaibacteriota</taxon>
    </lineage>
</organism>
<comment type="caution">
    <text evidence="1">The sequence shown here is derived from an EMBL/GenBank/DDBJ whole genome shotgun (WGS) entry which is preliminary data.</text>
</comment>
<dbReference type="Proteomes" id="UP000176864">
    <property type="component" value="Unassembled WGS sequence"/>
</dbReference>
<sequence>MSELRLRFRPSELKSAAQKYIPRSDISRLFRDEEAMQMDADGFITDEYRAMLLRLLDVKAQVTTNTSERLAYRCVEGILDGSRTNDLICISAAQG</sequence>
<dbReference type="STRING" id="1817824.A2751_04500"/>
<name>A0A1F5NNX2_9BACT</name>
<reference evidence="1 2" key="1">
    <citation type="journal article" date="2016" name="Nat. Commun.">
        <title>Thousands of microbial genomes shed light on interconnected biogeochemical processes in an aquifer system.</title>
        <authorList>
            <person name="Anantharaman K."/>
            <person name="Brown C.T."/>
            <person name="Hug L.A."/>
            <person name="Sharon I."/>
            <person name="Castelle C.J."/>
            <person name="Probst A.J."/>
            <person name="Thomas B.C."/>
            <person name="Singh A."/>
            <person name="Wilkins M.J."/>
            <person name="Karaoz U."/>
            <person name="Brodie E.L."/>
            <person name="Williams K.H."/>
            <person name="Hubbard S.S."/>
            <person name="Banfield J.F."/>
        </authorList>
    </citation>
    <scope>NUCLEOTIDE SEQUENCE [LARGE SCALE GENOMIC DNA]</scope>
</reference>
<evidence type="ECO:0000313" key="2">
    <source>
        <dbReference type="Proteomes" id="UP000176864"/>
    </source>
</evidence>
<accession>A0A1F5NNX2</accession>
<gene>
    <name evidence="1" type="ORF">A2751_04500</name>
</gene>
<protein>
    <submittedName>
        <fullName evidence="1">Uncharacterized protein</fullName>
    </submittedName>
</protein>
<dbReference type="EMBL" id="MFEK01000006">
    <property type="protein sequence ID" value="OGE79224.1"/>
    <property type="molecule type" value="Genomic_DNA"/>
</dbReference>